<dbReference type="PANTHER" id="PTHR30629">
    <property type="entry name" value="PROPHAGE INTEGRASE"/>
    <property type="match status" value="1"/>
</dbReference>
<comment type="similarity">
    <text evidence="1">Belongs to the 'phage' integrase family.</text>
</comment>
<accession>A0ABR5PZT3</accession>
<dbReference type="InterPro" id="IPR013762">
    <property type="entry name" value="Integrase-like_cat_sf"/>
</dbReference>
<evidence type="ECO:0000259" key="5">
    <source>
        <dbReference type="PROSITE" id="PS51898"/>
    </source>
</evidence>
<name>A0ABR5PZT3_9ACTN</name>
<keyword evidence="3" id="KW-0238">DNA-binding</keyword>
<dbReference type="InterPro" id="IPR011010">
    <property type="entry name" value="DNA_brk_join_enz"/>
</dbReference>
<evidence type="ECO:0000256" key="1">
    <source>
        <dbReference type="ARBA" id="ARBA00008857"/>
    </source>
</evidence>
<dbReference type="EMBL" id="JQCP01000002">
    <property type="protein sequence ID" value="KRO02199.1"/>
    <property type="molecule type" value="Genomic_DNA"/>
</dbReference>
<gene>
    <name evidence="6" type="ORF">IV60_GL000621</name>
</gene>
<dbReference type="Pfam" id="PF14659">
    <property type="entry name" value="Phage_int_SAM_3"/>
    <property type="match status" value="1"/>
</dbReference>
<dbReference type="RefSeq" id="WP_003149648.1">
    <property type="nucleotide sequence ID" value="NZ_JQCP01000002.1"/>
</dbReference>
<evidence type="ECO:0000256" key="3">
    <source>
        <dbReference type="ARBA" id="ARBA00023125"/>
    </source>
</evidence>
<sequence length="355" mass="41408">MSIDKLPSGKWRVRVEMGHDSSGKRLRAQRVVPTKKEAKAVEHMLSELHRTDALIRERIRFDDFVWQYYLPYTSERVRYTTLAAYKRDIGHLLPAFGHMMVDEIDKVHIQSLINTSSTYKVAKNSRDCLRQILNYAVELGFIKINPARAKFDFPAPEIYPEEHNGTWLTTFEQHDLFLAKIDHPRFKLVAELGLGLGLRRGEIFGLDWEDIDLEKRIVHIQRTYARQEHKHELMSPKTKKSNRYIPLRKELAYYLSKEYELRGHPTGAVVVSPNKRRSNPVSTSQGWLKYLRENNLEEVSILNMRHSFATACMNAGMDVTKVSKLLGHTNITTTVSRYVRYKPEDMVKDFDALFE</sequence>
<keyword evidence="2" id="KW-0229">DNA integration</keyword>
<proteinExistence type="inferred from homology"/>
<protein>
    <submittedName>
        <fullName evidence="6">Phage integrase family protein</fullName>
    </submittedName>
</protein>
<evidence type="ECO:0000256" key="4">
    <source>
        <dbReference type="ARBA" id="ARBA00023172"/>
    </source>
</evidence>
<dbReference type="PANTHER" id="PTHR30629:SF2">
    <property type="entry name" value="PROPHAGE INTEGRASE INTS-RELATED"/>
    <property type="match status" value="1"/>
</dbReference>
<dbReference type="InterPro" id="IPR002104">
    <property type="entry name" value="Integrase_catalytic"/>
</dbReference>
<organism evidence="6 7">
    <name type="scientific">Lancefieldella rimae</name>
    <dbReference type="NCBI Taxonomy" id="1383"/>
    <lineage>
        <taxon>Bacteria</taxon>
        <taxon>Bacillati</taxon>
        <taxon>Actinomycetota</taxon>
        <taxon>Coriobacteriia</taxon>
        <taxon>Coriobacteriales</taxon>
        <taxon>Atopobiaceae</taxon>
        <taxon>Lancefieldella</taxon>
    </lineage>
</organism>
<dbReference type="PROSITE" id="PS51898">
    <property type="entry name" value="TYR_RECOMBINASE"/>
    <property type="match status" value="1"/>
</dbReference>
<dbReference type="Pfam" id="PF00589">
    <property type="entry name" value="Phage_integrase"/>
    <property type="match status" value="1"/>
</dbReference>
<dbReference type="InterPro" id="IPR004107">
    <property type="entry name" value="Integrase_SAM-like_N"/>
</dbReference>
<dbReference type="Proteomes" id="UP000051927">
    <property type="component" value="Unassembled WGS sequence"/>
</dbReference>
<evidence type="ECO:0000256" key="2">
    <source>
        <dbReference type="ARBA" id="ARBA00022908"/>
    </source>
</evidence>
<evidence type="ECO:0000313" key="6">
    <source>
        <dbReference type="EMBL" id="KRO02199.1"/>
    </source>
</evidence>
<feature type="domain" description="Tyr recombinase" evidence="5">
    <location>
        <begin position="163"/>
        <end position="351"/>
    </location>
</feature>
<dbReference type="SUPFAM" id="SSF56349">
    <property type="entry name" value="DNA breaking-rejoining enzymes"/>
    <property type="match status" value="1"/>
</dbReference>
<dbReference type="InterPro" id="IPR050808">
    <property type="entry name" value="Phage_Integrase"/>
</dbReference>
<dbReference type="Gene3D" id="1.10.150.130">
    <property type="match status" value="1"/>
</dbReference>
<dbReference type="CDD" id="cd01189">
    <property type="entry name" value="INT_ICEBs1_C_like"/>
    <property type="match status" value="1"/>
</dbReference>
<dbReference type="GeneID" id="84904422"/>
<dbReference type="InterPro" id="IPR010998">
    <property type="entry name" value="Integrase_recombinase_N"/>
</dbReference>
<keyword evidence="4" id="KW-0233">DNA recombination</keyword>
<evidence type="ECO:0000313" key="7">
    <source>
        <dbReference type="Proteomes" id="UP000051927"/>
    </source>
</evidence>
<dbReference type="Gene3D" id="1.10.443.10">
    <property type="entry name" value="Intergrase catalytic core"/>
    <property type="match status" value="1"/>
</dbReference>
<comment type="caution">
    <text evidence="6">The sequence shown here is derived from an EMBL/GenBank/DDBJ whole genome shotgun (WGS) entry which is preliminary data.</text>
</comment>
<reference evidence="6 7" key="1">
    <citation type="journal article" date="2015" name="Genome Announc.">
        <title>Expanding the biotechnology potential of lactobacilli through comparative genomics of 213 strains and associated genera.</title>
        <authorList>
            <person name="Sun Z."/>
            <person name="Harris H.M."/>
            <person name="McCann A."/>
            <person name="Guo C."/>
            <person name="Argimon S."/>
            <person name="Zhang W."/>
            <person name="Yang X."/>
            <person name="Jeffery I.B."/>
            <person name="Cooney J.C."/>
            <person name="Kagawa T.F."/>
            <person name="Liu W."/>
            <person name="Song Y."/>
            <person name="Salvetti E."/>
            <person name="Wrobel A."/>
            <person name="Rasinkangas P."/>
            <person name="Parkhill J."/>
            <person name="Rea M.C."/>
            <person name="O'Sullivan O."/>
            <person name="Ritari J."/>
            <person name="Douillard F.P."/>
            <person name="Paul Ross R."/>
            <person name="Yang R."/>
            <person name="Briner A.E."/>
            <person name="Felis G.E."/>
            <person name="de Vos W.M."/>
            <person name="Barrangou R."/>
            <person name="Klaenhammer T.R."/>
            <person name="Caufield P.W."/>
            <person name="Cui Y."/>
            <person name="Zhang H."/>
            <person name="O'Toole P.W."/>
        </authorList>
    </citation>
    <scope>NUCLEOTIDE SEQUENCE [LARGE SCALE GENOMIC DNA]</scope>
    <source>
        <strain evidence="6 7">DSM 7090</strain>
    </source>
</reference>
<keyword evidence="7" id="KW-1185">Reference proteome</keyword>